<feature type="transmembrane region" description="Helical" evidence="1">
    <location>
        <begin position="32"/>
        <end position="51"/>
    </location>
</feature>
<comment type="caution">
    <text evidence="2">The sequence shown here is derived from an EMBL/GenBank/DDBJ whole genome shotgun (WGS) entry which is preliminary data.</text>
</comment>
<dbReference type="Proteomes" id="UP000755585">
    <property type="component" value="Unassembled WGS sequence"/>
</dbReference>
<dbReference type="RefSeq" id="WP_209692620.1">
    <property type="nucleotide sequence ID" value="NZ_BAAAVU010000028.1"/>
</dbReference>
<feature type="transmembrane region" description="Helical" evidence="1">
    <location>
        <begin position="7"/>
        <end position="26"/>
    </location>
</feature>
<dbReference type="InterPro" id="IPR025323">
    <property type="entry name" value="DUF4229"/>
</dbReference>
<protein>
    <submittedName>
        <fullName evidence="2">Membrane protein implicated in regulation of membrane protease activity</fullName>
    </submittedName>
</protein>
<gene>
    <name evidence="2" type="ORF">JOF29_000530</name>
</gene>
<keyword evidence="3" id="KW-1185">Reference proteome</keyword>
<keyword evidence="2" id="KW-0645">Protease</keyword>
<evidence type="ECO:0000313" key="3">
    <source>
        <dbReference type="Proteomes" id="UP000755585"/>
    </source>
</evidence>
<dbReference type="Pfam" id="PF14012">
    <property type="entry name" value="DUF4229"/>
    <property type="match status" value="1"/>
</dbReference>
<keyword evidence="1" id="KW-1133">Transmembrane helix</keyword>
<dbReference type="GO" id="GO:0008233">
    <property type="term" value="F:peptidase activity"/>
    <property type="evidence" value="ECO:0007669"/>
    <property type="project" value="UniProtKB-KW"/>
</dbReference>
<keyword evidence="2" id="KW-0378">Hydrolase</keyword>
<keyword evidence="1" id="KW-0472">Membrane</keyword>
<dbReference type="EMBL" id="JAGINT010000001">
    <property type="protein sequence ID" value="MBP2349447.1"/>
    <property type="molecule type" value="Genomic_DNA"/>
</dbReference>
<name>A0ABS4UCT8_9ACTN</name>
<reference evidence="2 3" key="1">
    <citation type="submission" date="2021-03" db="EMBL/GenBank/DDBJ databases">
        <title>Sequencing the genomes of 1000 actinobacteria strains.</title>
        <authorList>
            <person name="Klenk H.-P."/>
        </authorList>
    </citation>
    <scope>NUCLEOTIDE SEQUENCE [LARGE SCALE GENOMIC DNA]</scope>
    <source>
        <strain evidence="2 3">DSM 18824</strain>
    </source>
</reference>
<sequence length="83" mass="9209">MKEFGIYTGLRAGLFAVCLAVLWFALRSWLSIWPIALLALVVSSILSIFVLRAARDRLAGKIDTRATKISARLEQARSAEDDD</sequence>
<evidence type="ECO:0000313" key="2">
    <source>
        <dbReference type="EMBL" id="MBP2349447.1"/>
    </source>
</evidence>
<accession>A0ABS4UCT8</accession>
<dbReference type="GO" id="GO:0006508">
    <property type="term" value="P:proteolysis"/>
    <property type="evidence" value="ECO:0007669"/>
    <property type="project" value="UniProtKB-KW"/>
</dbReference>
<proteinExistence type="predicted"/>
<evidence type="ECO:0000256" key="1">
    <source>
        <dbReference type="SAM" id="Phobius"/>
    </source>
</evidence>
<organism evidence="2 3">
    <name type="scientific">Kribbella aluminosa</name>
    <dbReference type="NCBI Taxonomy" id="416017"/>
    <lineage>
        <taxon>Bacteria</taxon>
        <taxon>Bacillati</taxon>
        <taxon>Actinomycetota</taxon>
        <taxon>Actinomycetes</taxon>
        <taxon>Propionibacteriales</taxon>
        <taxon>Kribbellaceae</taxon>
        <taxon>Kribbella</taxon>
    </lineage>
</organism>
<keyword evidence="1" id="KW-0812">Transmembrane</keyword>